<protein>
    <submittedName>
        <fullName evidence="2">Uncharacterized protein</fullName>
    </submittedName>
</protein>
<dbReference type="AlphaFoldDB" id="A0A1M6T339"/>
<keyword evidence="3" id="KW-1185">Reference proteome</keyword>
<proteinExistence type="predicted"/>
<name>A0A1M6T339_9FIRM</name>
<organism evidence="2 3">
    <name type="scientific">Tepidibacter formicigenes DSM 15518</name>
    <dbReference type="NCBI Taxonomy" id="1123349"/>
    <lineage>
        <taxon>Bacteria</taxon>
        <taxon>Bacillati</taxon>
        <taxon>Bacillota</taxon>
        <taxon>Clostridia</taxon>
        <taxon>Peptostreptococcales</taxon>
        <taxon>Peptostreptococcaceae</taxon>
        <taxon>Tepidibacter</taxon>
    </lineage>
</organism>
<evidence type="ECO:0000313" key="3">
    <source>
        <dbReference type="Proteomes" id="UP000242497"/>
    </source>
</evidence>
<dbReference type="STRING" id="1123349.SAMN02744037_02496"/>
<reference evidence="3" key="1">
    <citation type="submission" date="2016-11" db="EMBL/GenBank/DDBJ databases">
        <authorList>
            <person name="Varghese N."/>
            <person name="Submissions S."/>
        </authorList>
    </citation>
    <scope>NUCLEOTIDE SEQUENCE [LARGE SCALE GENOMIC DNA]</scope>
    <source>
        <strain evidence="3">DSM 15518</strain>
    </source>
</reference>
<dbReference type="EMBL" id="FRAE01000083">
    <property type="protein sequence ID" value="SHK51423.1"/>
    <property type="molecule type" value="Genomic_DNA"/>
</dbReference>
<sequence>MPKNSKKAKGKVNAKKATENMGLEFGSELGAEELEARRNNPNGKQKRGKRK</sequence>
<accession>A0A1M6T339</accession>
<dbReference type="RefSeq" id="WP_159428992.1">
    <property type="nucleotide sequence ID" value="NZ_FRAE01000083.1"/>
</dbReference>
<feature type="region of interest" description="Disordered" evidence="1">
    <location>
        <begin position="1"/>
        <end position="51"/>
    </location>
</feature>
<evidence type="ECO:0000256" key="1">
    <source>
        <dbReference type="SAM" id="MobiDB-lite"/>
    </source>
</evidence>
<gene>
    <name evidence="2" type="ORF">SAMN02744037_02496</name>
</gene>
<evidence type="ECO:0000313" key="2">
    <source>
        <dbReference type="EMBL" id="SHK51423.1"/>
    </source>
</evidence>
<dbReference type="Proteomes" id="UP000242497">
    <property type="component" value="Unassembled WGS sequence"/>
</dbReference>
<feature type="compositionally biased region" description="Basic residues" evidence="1">
    <location>
        <begin position="1"/>
        <end position="14"/>
    </location>
</feature>